<feature type="region of interest" description="Disordered" evidence="1">
    <location>
        <begin position="28"/>
        <end position="52"/>
    </location>
</feature>
<dbReference type="EMBL" id="AMQN01001069">
    <property type="status" value="NOT_ANNOTATED_CDS"/>
    <property type="molecule type" value="Genomic_DNA"/>
</dbReference>
<evidence type="ECO:0000313" key="5">
    <source>
        <dbReference type="Proteomes" id="UP000014760"/>
    </source>
</evidence>
<proteinExistence type="predicted"/>
<reference evidence="3 5" key="2">
    <citation type="journal article" date="2013" name="Nature">
        <title>Insights into bilaterian evolution from three spiralian genomes.</title>
        <authorList>
            <person name="Simakov O."/>
            <person name="Marletaz F."/>
            <person name="Cho S.J."/>
            <person name="Edsinger-Gonzales E."/>
            <person name="Havlak P."/>
            <person name="Hellsten U."/>
            <person name="Kuo D.H."/>
            <person name="Larsson T."/>
            <person name="Lv J."/>
            <person name="Arendt D."/>
            <person name="Savage R."/>
            <person name="Osoegawa K."/>
            <person name="de Jong P."/>
            <person name="Grimwood J."/>
            <person name="Chapman J.A."/>
            <person name="Shapiro H."/>
            <person name="Aerts A."/>
            <person name="Otillar R.P."/>
            <person name="Terry A.Y."/>
            <person name="Boore J.L."/>
            <person name="Grigoriev I.V."/>
            <person name="Lindberg D.R."/>
            <person name="Seaver E.C."/>
            <person name="Weisblat D.A."/>
            <person name="Putnam N.H."/>
            <person name="Rokhsar D.S."/>
        </authorList>
    </citation>
    <scope>NUCLEOTIDE SEQUENCE</scope>
    <source>
        <strain evidence="3 5">I ESC-2004</strain>
    </source>
</reference>
<dbReference type="AlphaFoldDB" id="R7UY39"/>
<gene>
    <name evidence="3" type="ORF">CAPTEDRAFT_213251</name>
</gene>
<dbReference type="HOGENOM" id="CLU_440227_0_0_1"/>
<dbReference type="GO" id="GO:0003676">
    <property type="term" value="F:nucleic acid binding"/>
    <property type="evidence" value="ECO:0007669"/>
    <property type="project" value="InterPro"/>
</dbReference>
<sequence>MSEILEEALLSITDPDVTGVVCSPQVESLNGDEMCETENSDGNDREDSSKKLEDITFSPSAQKEKKTYMRYTDEQRLEIAQHSIQNGCMRTSRHFTIQLGFKVSESTVRSIRTQYQKRLKKDPESNQSLKSLPKLKTTRHQSAQLRTPDDPEQPVQDRIQTVVDSVCTENESSDSDETDEEISNDEIDKIVLSTSTQNLQEGIKKRTAKYMRYTADQRLEIAQHAVEHGPSRAARHFTSLLGFNVSESTVRYIQRQYETRLKKNPDSLESLPKAKIGRPTLLPKSHDEAVQEHIQTIINSGGAVNMGVVIAIGKSVMASQRAVPSGSIKLSRAWASSIMKRMGFTPKKRTKKPAAKPVNAPLTPAQIEFINRITTTARESHIPADLVINIDQCLMNLAPLTCADDEDPSGNQPANVNGKKRIVGTVLGCTLTGDLLPLQIIYCGKTEICHATYSFPVCWNITHNPKAVSTTDTMEKYIEELLSQYVQRIRAEKGLAEDQPALCILKPFWATSPECVVRIINACFGHHIRLVFAPVPCSDNVLPLDLACKTEFKTGVRGHFMQWYAAQVNALSSSEVDTRFSVMKPLNADWMLQAWQALGLNKTVVISGWDYAGVKSAFYMS</sequence>
<dbReference type="Proteomes" id="UP000014760">
    <property type="component" value="Unassembled WGS sequence"/>
</dbReference>
<organism evidence="3">
    <name type="scientific">Capitella teleta</name>
    <name type="common">Polychaete worm</name>
    <dbReference type="NCBI Taxonomy" id="283909"/>
    <lineage>
        <taxon>Eukaryota</taxon>
        <taxon>Metazoa</taxon>
        <taxon>Spiralia</taxon>
        <taxon>Lophotrochozoa</taxon>
        <taxon>Annelida</taxon>
        <taxon>Polychaeta</taxon>
        <taxon>Sedentaria</taxon>
        <taxon>Scolecida</taxon>
        <taxon>Capitellidae</taxon>
        <taxon>Capitella</taxon>
    </lineage>
</organism>
<evidence type="ECO:0000259" key="2">
    <source>
        <dbReference type="Pfam" id="PF03184"/>
    </source>
</evidence>
<evidence type="ECO:0000313" key="3">
    <source>
        <dbReference type="EMBL" id="ELU08351.1"/>
    </source>
</evidence>
<name>R7UY39_CAPTE</name>
<dbReference type="OrthoDB" id="6121298at2759"/>
<keyword evidence="5" id="KW-1185">Reference proteome</keyword>
<evidence type="ECO:0000313" key="4">
    <source>
        <dbReference type="EnsemblMetazoa" id="CapteP213251"/>
    </source>
</evidence>
<dbReference type="EMBL" id="KB299137">
    <property type="protein sequence ID" value="ELU08351.1"/>
    <property type="molecule type" value="Genomic_DNA"/>
</dbReference>
<feature type="region of interest" description="Disordered" evidence="1">
    <location>
        <begin position="116"/>
        <end position="156"/>
    </location>
</feature>
<feature type="domain" description="DDE-1" evidence="2">
    <location>
        <begin position="423"/>
        <end position="609"/>
    </location>
</feature>
<feature type="compositionally biased region" description="Basic and acidic residues" evidence="1">
    <location>
        <begin position="42"/>
        <end position="52"/>
    </location>
</feature>
<dbReference type="EnsemblMetazoa" id="CapteT213251">
    <property type="protein sequence ID" value="CapteP213251"/>
    <property type="gene ID" value="CapteG213251"/>
</dbReference>
<reference evidence="4" key="3">
    <citation type="submission" date="2015-06" db="UniProtKB">
        <authorList>
            <consortium name="EnsemblMetazoa"/>
        </authorList>
    </citation>
    <scope>IDENTIFICATION</scope>
</reference>
<accession>R7UY39</accession>
<protein>
    <recommendedName>
        <fullName evidence="2">DDE-1 domain-containing protein</fullName>
    </recommendedName>
</protein>
<dbReference type="InterPro" id="IPR004875">
    <property type="entry name" value="DDE_SF_endonuclease_dom"/>
</dbReference>
<reference evidence="5" key="1">
    <citation type="submission" date="2012-12" db="EMBL/GenBank/DDBJ databases">
        <authorList>
            <person name="Hellsten U."/>
            <person name="Grimwood J."/>
            <person name="Chapman J.A."/>
            <person name="Shapiro H."/>
            <person name="Aerts A."/>
            <person name="Otillar R.P."/>
            <person name="Terry A.Y."/>
            <person name="Boore J.L."/>
            <person name="Simakov O."/>
            <person name="Marletaz F."/>
            <person name="Cho S.-J."/>
            <person name="Edsinger-Gonzales E."/>
            <person name="Havlak P."/>
            <person name="Kuo D.-H."/>
            <person name="Larsson T."/>
            <person name="Lv J."/>
            <person name="Arendt D."/>
            <person name="Savage R."/>
            <person name="Osoegawa K."/>
            <person name="de Jong P."/>
            <person name="Lindberg D.R."/>
            <person name="Seaver E.C."/>
            <person name="Weisblat D.A."/>
            <person name="Putnam N.H."/>
            <person name="Grigoriev I.V."/>
            <person name="Rokhsar D.S."/>
        </authorList>
    </citation>
    <scope>NUCLEOTIDE SEQUENCE</scope>
    <source>
        <strain evidence="5">I ESC-2004</strain>
    </source>
</reference>
<evidence type="ECO:0000256" key="1">
    <source>
        <dbReference type="SAM" id="MobiDB-lite"/>
    </source>
</evidence>
<dbReference type="Pfam" id="PF03184">
    <property type="entry name" value="DDE_1"/>
    <property type="match status" value="1"/>
</dbReference>